<dbReference type="AlphaFoldDB" id="A0A095SRN8"/>
<comment type="caution">
    <text evidence="2">The sequence shown here is derived from an EMBL/GenBank/DDBJ whole genome shotgun (WGS) entry which is preliminary data.</text>
</comment>
<dbReference type="SUPFAM" id="SSF53756">
    <property type="entry name" value="UDP-Glycosyltransferase/glycogen phosphorylase"/>
    <property type="match status" value="1"/>
</dbReference>
<dbReference type="Proteomes" id="UP000029554">
    <property type="component" value="Unassembled WGS sequence"/>
</dbReference>
<organism evidence="2 3">
    <name type="scientific">Flavobacterium aquatile LMG 4008 = ATCC 11947</name>
    <dbReference type="NCBI Taxonomy" id="1453498"/>
    <lineage>
        <taxon>Bacteria</taxon>
        <taxon>Pseudomonadati</taxon>
        <taxon>Bacteroidota</taxon>
        <taxon>Flavobacteriia</taxon>
        <taxon>Flavobacteriales</taxon>
        <taxon>Flavobacteriaceae</taxon>
        <taxon>Flavobacterium</taxon>
    </lineage>
</organism>
<protein>
    <submittedName>
        <fullName evidence="2">Glycosyl transferase family 1</fullName>
    </submittedName>
</protein>
<dbReference type="EMBL" id="JRHH01000005">
    <property type="protein sequence ID" value="KGD67019.1"/>
    <property type="molecule type" value="Genomic_DNA"/>
</dbReference>
<dbReference type="InterPro" id="IPR055259">
    <property type="entry name" value="YkvP/CgeB_Glyco_trans-like"/>
</dbReference>
<sequence>MRILLIGEFSRLHNSLKEGLELLGHEVCIVANGDGFKNYPVDLSTRAKWFETKIGIFFKKLLYKTIGFDVLKLEFGIRFYFHLNKLKNYDVVQLINEAPIQTIPWLERYLLKKIFHQNKDAYLLCCGVDYLVAKHLVEKKERYSIMNPYFENKNLYVEYKFIYDFLSKNHKKTHDLVYKNIKGVYASDIDYVNPIKNEKKIIGLLPNPINADKIKFIDLKIDGTIKIFLGINSSTYNTKGIVFFEKALEVVSKKYEDKIEIIIAQNLPYQEYIKLYDSSHIVLDQVYAFDQGYNALEAMAKGKVVFTGAEKEFENYYNLQDEVAINALPDVDYLVTTLSYLIENPTKITEIGIRSRKFIEKEHDYRFIAEKYLKTWG</sequence>
<proteinExistence type="predicted"/>
<dbReference type="Pfam" id="PF13524">
    <property type="entry name" value="Glyco_trans_1_2"/>
    <property type="match status" value="1"/>
</dbReference>
<accession>A0A095SRN8</accession>
<feature type="domain" description="Spore protein YkvP/CgeB glycosyl transferase-like" evidence="1">
    <location>
        <begin position="248"/>
        <end position="373"/>
    </location>
</feature>
<keyword evidence="3" id="KW-1185">Reference proteome</keyword>
<dbReference type="STRING" id="1453498.LG45_12375"/>
<dbReference type="OrthoDB" id="6638088at2"/>
<evidence type="ECO:0000313" key="2">
    <source>
        <dbReference type="EMBL" id="KGD67019.1"/>
    </source>
</evidence>
<name>A0A095SRN8_9FLAO</name>
<evidence type="ECO:0000313" key="3">
    <source>
        <dbReference type="Proteomes" id="UP000029554"/>
    </source>
</evidence>
<evidence type="ECO:0000259" key="1">
    <source>
        <dbReference type="Pfam" id="PF13524"/>
    </source>
</evidence>
<dbReference type="RefSeq" id="WP_035127530.1">
    <property type="nucleotide sequence ID" value="NZ_JRHH01000005.1"/>
</dbReference>
<gene>
    <name evidence="2" type="ORF">LG45_12375</name>
</gene>
<keyword evidence="2" id="KW-0808">Transferase</keyword>
<dbReference type="Gene3D" id="3.40.50.2000">
    <property type="entry name" value="Glycogen Phosphorylase B"/>
    <property type="match status" value="1"/>
</dbReference>
<reference evidence="2 3" key="1">
    <citation type="submission" date="2014-09" db="EMBL/GenBank/DDBJ databases">
        <title>Whole Genome Shotgun of Flavobacterium aquatile LMG 4008.</title>
        <authorList>
            <person name="Gale A.N."/>
            <person name="Pipes S.E."/>
            <person name="Newman J.D."/>
        </authorList>
    </citation>
    <scope>NUCLEOTIDE SEQUENCE [LARGE SCALE GENOMIC DNA]</scope>
    <source>
        <strain evidence="2 3">LMG 4008</strain>
    </source>
</reference>
<dbReference type="GO" id="GO:0016740">
    <property type="term" value="F:transferase activity"/>
    <property type="evidence" value="ECO:0007669"/>
    <property type="project" value="UniProtKB-KW"/>
</dbReference>
<dbReference type="eggNOG" id="COG0438">
    <property type="taxonomic scope" value="Bacteria"/>
</dbReference>